<dbReference type="Gene3D" id="3.30.1120.10">
    <property type="match status" value="1"/>
</dbReference>
<feature type="domain" description="Sulfatase N-terminal" evidence="1">
    <location>
        <begin position="6"/>
        <end position="352"/>
    </location>
</feature>
<dbReference type="Gene3D" id="3.40.720.10">
    <property type="entry name" value="Alkaline Phosphatase, subunit A"/>
    <property type="match status" value="1"/>
</dbReference>
<reference evidence="2 3" key="1">
    <citation type="submission" date="2018-02" db="EMBL/GenBank/DDBJ databases">
        <title>8 Nocardia nova and 1 Nocardia cyriacigeorgica strain used for evolution to TMP-SMX.</title>
        <authorList>
            <person name="Mehta H."/>
            <person name="Weng J."/>
            <person name="Shamoo Y."/>
        </authorList>
    </citation>
    <scope>NUCLEOTIDE SEQUENCE [LARGE SCALE GENOMIC DNA]</scope>
    <source>
        <strain evidence="2 3">ATCC 33727</strain>
    </source>
</reference>
<evidence type="ECO:0000313" key="2">
    <source>
        <dbReference type="EMBL" id="PSR62773.1"/>
    </source>
</evidence>
<dbReference type="InterPro" id="IPR000917">
    <property type="entry name" value="Sulfatase_N"/>
</dbReference>
<protein>
    <submittedName>
        <fullName evidence="2">Arylsulfatase</fullName>
    </submittedName>
</protein>
<dbReference type="EMBL" id="PYHS01000006">
    <property type="protein sequence ID" value="PSR62773.1"/>
    <property type="molecule type" value="Genomic_DNA"/>
</dbReference>
<dbReference type="CDD" id="cd16142">
    <property type="entry name" value="ARS_like"/>
    <property type="match status" value="1"/>
</dbReference>
<dbReference type="Pfam" id="PF00884">
    <property type="entry name" value="Sulfatase"/>
    <property type="match status" value="1"/>
</dbReference>
<dbReference type="AlphaFoldDB" id="A0A2T2Z4T9"/>
<dbReference type="PANTHER" id="PTHR43751">
    <property type="entry name" value="SULFATASE"/>
    <property type="match status" value="1"/>
</dbReference>
<dbReference type="InterPro" id="IPR017850">
    <property type="entry name" value="Alkaline_phosphatase_core_sf"/>
</dbReference>
<dbReference type="Proteomes" id="UP000241647">
    <property type="component" value="Unassembled WGS sequence"/>
</dbReference>
<sequence length="512" mass="57989">MPDSKPNILVIWGDDIGITNLSCYSDGLMGYRTPNIDRLAEEGMRFTDSYGEQSCTAGRASFITGQSVYRTGMSKVGVPGAGIGLSPEDPTIAELLKPLGYATGQFGKNHLGDLNKFLPTVRGFDEFFGNLYHLNAEEEPELPDYPHKDAYPRLYDLQRPRGVLHSWATDEDDPTEDPRFGRVGKQRIEDTGPLTKKRMETIDEDVAEACVDFLTRQQRAGAPFFVWLNFTHMHLRTHTKLESVGQAGFWQSPYHDTMIDHDRNVGRVLDALDELGLADNTIVIYSTDNGPHANTWPDGATTPFRSEKDTNWEGAFRVPQVIRWPGHIAARSISNDIVQHHDWLPTLLAAAGEPDIVDKLKQGHVVGDKTFKVHIDGYNLLPYLTGETEHSPRRGMVYFSDDCDVLGIRFENWKIVFMEQRKQGTLGIWAEPFTPLRVPKLFNLRTDPFERADVTSNTYWDWFLDHDYIAFYGTAIATAFLDTFKEFPPRQEPATFTINQAVAKLHDFLARD</sequence>
<dbReference type="SUPFAM" id="SSF53649">
    <property type="entry name" value="Alkaline phosphatase-like"/>
    <property type="match status" value="1"/>
</dbReference>
<accession>A0A2T2Z4T9</accession>
<gene>
    <name evidence="2" type="ORF">C8259_13415</name>
</gene>
<evidence type="ECO:0000313" key="3">
    <source>
        <dbReference type="Proteomes" id="UP000241647"/>
    </source>
</evidence>
<evidence type="ECO:0000259" key="1">
    <source>
        <dbReference type="Pfam" id="PF00884"/>
    </source>
</evidence>
<dbReference type="InterPro" id="IPR052701">
    <property type="entry name" value="GAG_Ulvan_Degrading_Sulfatases"/>
</dbReference>
<dbReference type="RefSeq" id="WP_063029653.1">
    <property type="nucleotide sequence ID" value="NZ_PYHS01000006.1"/>
</dbReference>
<organism evidence="2 3">
    <name type="scientific">Nocardia nova</name>
    <dbReference type="NCBI Taxonomy" id="37330"/>
    <lineage>
        <taxon>Bacteria</taxon>
        <taxon>Bacillati</taxon>
        <taxon>Actinomycetota</taxon>
        <taxon>Actinomycetes</taxon>
        <taxon>Mycobacteriales</taxon>
        <taxon>Nocardiaceae</taxon>
        <taxon>Nocardia</taxon>
    </lineage>
</organism>
<dbReference type="PANTHER" id="PTHR43751:SF2">
    <property type="entry name" value="SULFATASE N-TERMINAL DOMAIN-CONTAINING PROTEIN"/>
    <property type="match status" value="1"/>
</dbReference>
<name>A0A2T2Z4T9_9NOCA</name>
<comment type="caution">
    <text evidence="2">The sequence shown here is derived from an EMBL/GenBank/DDBJ whole genome shotgun (WGS) entry which is preliminary data.</text>
</comment>
<proteinExistence type="predicted"/>